<accession>A0A2S1LKF8</accession>
<dbReference type="AlphaFoldDB" id="A0A2S1LKF8"/>
<evidence type="ECO:0000313" key="2">
    <source>
        <dbReference type="EMBL" id="AWG24254.1"/>
    </source>
</evidence>
<evidence type="ECO:0008006" key="4">
    <source>
        <dbReference type="Google" id="ProtNLM"/>
    </source>
</evidence>
<proteinExistence type="predicted"/>
<evidence type="ECO:0000313" key="3">
    <source>
        <dbReference type="Proteomes" id="UP000244677"/>
    </source>
</evidence>
<dbReference type="KEGG" id="fki:FK004_02950"/>
<feature type="chain" id="PRO_5015590585" description="TraB/GumN family protein" evidence="1">
    <location>
        <begin position="18"/>
        <end position="354"/>
    </location>
</feature>
<reference evidence="2 3" key="1">
    <citation type="submission" date="2017-04" db="EMBL/GenBank/DDBJ databases">
        <title>Complete genome sequence of Flavobacterium kingsejong AJ004.</title>
        <authorList>
            <person name="Lee P.C."/>
        </authorList>
    </citation>
    <scope>NUCLEOTIDE SEQUENCE [LARGE SCALE GENOMIC DNA]</scope>
    <source>
        <strain evidence="2 3">AJ004</strain>
    </source>
</reference>
<feature type="signal peptide" evidence="1">
    <location>
        <begin position="1"/>
        <end position="17"/>
    </location>
</feature>
<organism evidence="2 3">
    <name type="scientific">Flavobacterium kingsejongi</name>
    <dbReference type="NCBI Taxonomy" id="1678728"/>
    <lineage>
        <taxon>Bacteria</taxon>
        <taxon>Pseudomonadati</taxon>
        <taxon>Bacteroidota</taxon>
        <taxon>Flavobacteriia</taxon>
        <taxon>Flavobacteriales</taxon>
        <taxon>Flavobacteriaceae</taxon>
        <taxon>Flavobacterium</taxon>
    </lineage>
</organism>
<dbReference type="Pfam" id="PF18950">
    <property type="entry name" value="DUF5694"/>
    <property type="match status" value="1"/>
</dbReference>
<gene>
    <name evidence="2" type="ORF">FK004_02950</name>
</gene>
<sequence length="354" mass="40654">MLSVLFLNVFLSFSVQAQQPMEILVLGASHGNNASDSLHYKEVLRKLAQYHPDLILTEFLTPADYLAMPATNSNKKSQEKSFEYLRRHNPVPIKNTAKQIEKYKAALAKSDNFHRVRMDLALAYFQNHDLGNGLYHLYILENDKKKHFGANELEYYTAHFGTRDSLQKAGLFRTTSEYCTLVFPLAHQLGQQEIYPIDAQQYDEDWKHSWRLVAYIMHYTNKIAKMDSTTEEAKIVNAIAAAKETIEKEQVAQNLPIYNYLNSDLNARESDILNFYGGPELFGISKAYPESEVKNMMKYWGLRNVAMAANTLAQMKRQNAKRGLVVVGSAHQKWMEDELAKDKNVKIIKYNALQ</sequence>
<name>A0A2S1LKF8_9FLAO</name>
<dbReference type="InterPro" id="IPR043749">
    <property type="entry name" value="DUF5694"/>
</dbReference>
<dbReference type="EMBL" id="CP020919">
    <property type="protein sequence ID" value="AWG24254.1"/>
    <property type="molecule type" value="Genomic_DNA"/>
</dbReference>
<protein>
    <recommendedName>
        <fullName evidence="4">TraB/GumN family protein</fullName>
    </recommendedName>
</protein>
<evidence type="ECO:0000256" key="1">
    <source>
        <dbReference type="SAM" id="SignalP"/>
    </source>
</evidence>
<dbReference type="Proteomes" id="UP000244677">
    <property type="component" value="Chromosome"/>
</dbReference>
<keyword evidence="3" id="KW-1185">Reference proteome</keyword>
<keyword evidence="1" id="KW-0732">Signal</keyword>